<dbReference type="GeneID" id="38134467"/>
<protein>
    <submittedName>
        <fullName evidence="1">Uncharacterized protein</fullName>
    </submittedName>
</protein>
<dbReference type="AlphaFoldDB" id="A0A3F3Q3V5"/>
<keyword evidence="2" id="KW-1185">Reference proteome</keyword>
<evidence type="ECO:0000313" key="1">
    <source>
        <dbReference type="EMBL" id="RDH33894.1"/>
    </source>
</evidence>
<reference evidence="1 2" key="1">
    <citation type="submission" date="2018-07" db="EMBL/GenBank/DDBJ databases">
        <title>The genomes of Aspergillus section Nigri reveals drivers in fungal speciation.</title>
        <authorList>
            <consortium name="DOE Joint Genome Institute"/>
            <person name="Vesth T.C."/>
            <person name="Nybo J."/>
            <person name="Theobald S."/>
            <person name="Brandl J."/>
            <person name="Frisvad J.C."/>
            <person name="Nielsen K.F."/>
            <person name="Lyhne E.K."/>
            <person name="Kogle M.E."/>
            <person name="Kuo A."/>
            <person name="Riley R."/>
            <person name="Clum A."/>
            <person name="Nolan M."/>
            <person name="Lipzen A."/>
            <person name="Salamov A."/>
            <person name="Henrissat B."/>
            <person name="Wiebenga A."/>
            <person name="De vries R.P."/>
            <person name="Grigoriev I.V."/>
            <person name="Mortensen U.H."/>
            <person name="Andersen M.R."/>
            <person name="Baker S.E."/>
        </authorList>
    </citation>
    <scope>NUCLEOTIDE SEQUENCE [LARGE SCALE GENOMIC DNA]</scope>
    <source>
        <strain evidence="1 2">CBS 139.54b</strain>
    </source>
</reference>
<proteinExistence type="predicted"/>
<organism evidence="1 2">
    <name type="scientific">Aspergillus welwitschiae</name>
    <dbReference type="NCBI Taxonomy" id="1341132"/>
    <lineage>
        <taxon>Eukaryota</taxon>
        <taxon>Fungi</taxon>
        <taxon>Dikarya</taxon>
        <taxon>Ascomycota</taxon>
        <taxon>Pezizomycotina</taxon>
        <taxon>Eurotiomycetes</taxon>
        <taxon>Eurotiomycetidae</taxon>
        <taxon>Eurotiales</taxon>
        <taxon>Aspergillaceae</taxon>
        <taxon>Aspergillus</taxon>
        <taxon>Aspergillus subgen. Circumdati</taxon>
    </lineage>
</organism>
<evidence type="ECO:0000313" key="2">
    <source>
        <dbReference type="Proteomes" id="UP000253729"/>
    </source>
</evidence>
<dbReference type="Proteomes" id="UP000253729">
    <property type="component" value="Unassembled WGS sequence"/>
</dbReference>
<dbReference type="RefSeq" id="XP_026626916.1">
    <property type="nucleotide sequence ID" value="XM_026766111.1"/>
</dbReference>
<gene>
    <name evidence="1" type="ORF">BDQ94DRAFT_142858</name>
</gene>
<accession>A0A3F3Q3V5</accession>
<dbReference type="EMBL" id="KZ852045">
    <property type="protein sequence ID" value="RDH33894.1"/>
    <property type="molecule type" value="Genomic_DNA"/>
</dbReference>
<name>A0A3F3Q3V5_9EURO</name>
<sequence length="94" mass="10455">MEHPPPLPQRLSLVGNAIYSRFCSSPIFYSFSSFPCLLFLARQIGNCYLLGRETHLDSAESAPDCVRLESRRGGTKEMLIEGTDTSTPTCDNHC</sequence>